<evidence type="ECO:0000313" key="2">
    <source>
        <dbReference type="Proteomes" id="UP000654075"/>
    </source>
</evidence>
<protein>
    <submittedName>
        <fullName evidence="1">Uncharacterized protein</fullName>
    </submittedName>
</protein>
<name>A0A813EEC2_POLGL</name>
<organism evidence="1 2">
    <name type="scientific">Polarella glacialis</name>
    <name type="common">Dinoflagellate</name>
    <dbReference type="NCBI Taxonomy" id="89957"/>
    <lineage>
        <taxon>Eukaryota</taxon>
        <taxon>Sar</taxon>
        <taxon>Alveolata</taxon>
        <taxon>Dinophyceae</taxon>
        <taxon>Suessiales</taxon>
        <taxon>Suessiaceae</taxon>
        <taxon>Polarella</taxon>
    </lineage>
</organism>
<proteinExistence type="predicted"/>
<dbReference type="AlphaFoldDB" id="A0A813EEC2"/>
<dbReference type="EMBL" id="CAJNNV010011188">
    <property type="protein sequence ID" value="CAE8599495.1"/>
    <property type="molecule type" value="Genomic_DNA"/>
</dbReference>
<feature type="non-terminal residue" evidence="1">
    <location>
        <position position="1"/>
    </location>
</feature>
<dbReference type="OrthoDB" id="448314at2759"/>
<feature type="non-terminal residue" evidence="1">
    <location>
        <position position="152"/>
    </location>
</feature>
<sequence>AATETESLWAKWAPGAVQIEDRGSYQPGGYSHSEQLHGSSAFAVAPRSDKATGPRVRLCKELAESWSTRDILRVTDCHLEEFDVVHSVVALHRIAKSNDRGELHQDPALVTSLSRLAASAASSAGEMTLTQASGGAKEVSKAFWALAKIGPW</sequence>
<keyword evidence="2" id="KW-1185">Reference proteome</keyword>
<gene>
    <name evidence="1" type="ORF">PGLA1383_LOCUS17840</name>
</gene>
<accession>A0A813EEC2</accession>
<comment type="caution">
    <text evidence="1">The sequence shown here is derived from an EMBL/GenBank/DDBJ whole genome shotgun (WGS) entry which is preliminary data.</text>
</comment>
<reference evidence="1" key="1">
    <citation type="submission" date="2021-02" db="EMBL/GenBank/DDBJ databases">
        <authorList>
            <person name="Dougan E. K."/>
            <person name="Rhodes N."/>
            <person name="Thang M."/>
            <person name="Chan C."/>
        </authorList>
    </citation>
    <scope>NUCLEOTIDE SEQUENCE</scope>
</reference>
<dbReference type="Proteomes" id="UP000654075">
    <property type="component" value="Unassembled WGS sequence"/>
</dbReference>
<evidence type="ECO:0000313" key="1">
    <source>
        <dbReference type="EMBL" id="CAE8599495.1"/>
    </source>
</evidence>